<dbReference type="InterPro" id="IPR029044">
    <property type="entry name" value="Nucleotide-diphossugar_trans"/>
</dbReference>
<evidence type="ECO:0000313" key="7">
    <source>
        <dbReference type="EMBL" id="CAD8867591.1"/>
    </source>
</evidence>
<dbReference type="Gene3D" id="3.90.550.10">
    <property type="entry name" value="Spore Coat Polysaccharide Biosynthesis Protein SpsA, Chain A"/>
    <property type="match status" value="1"/>
</dbReference>
<keyword evidence="2" id="KW-0430">Lectin</keyword>
<dbReference type="GO" id="GO:0006493">
    <property type="term" value="P:protein O-linked glycosylation"/>
    <property type="evidence" value="ECO:0007669"/>
    <property type="project" value="TreeGrafter"/>
</dbReference>
<evidence type="ECO:0000256" key="3">
    <source>
        <dbReference type="ARBA" id="ARBA00023034"/>
    </source>
</evidence>
<evidence type="ECO:0000256" key="2">
    <source>
        <dbReference type="ARBA" id="ARBA00022734"/>
    </source>
</evidence>
<accession>A0A7S1FIA9</accession>
<dbReference type="PANTHER" id="PTHR11675:SF126">
    <property type="entry name" value="RICIN B LECTIN DOMAIN-CONTAINING PROTEIN"/>
    <property type="match status" value="1"/>
</dbReference>
<gene>
    <name evidence="7" type="ORF">NSCI0253_LOCUS41946</name>
</gene>
<name>A0A7S1FIA9_NOCSC</name>
<proteinExistence type="predicted"/>
<keyword evidence="4" id="KW-1015">Disulfide bond</keyword>
<dbReference type="PROSITE" id="PS50231">
    <property type="entry name" value="RICIN_B_LECTIN"/>
    <property type="match status" value="1"/>
</dbReference>
<dbReference type="GO" id="GO:0000139">
    <property type="term" value="C:Golgi membrane"/>
    <property type="evidence" value="ECO:0007669"/>
    <property type="project" value="UniProtKB-SubCell"/>
</dbReference>
<evidence type="ECO:0000256" key="4">
    <source>
        <dbReference type="ARBA" id="ARBA00023157"/>
    </source>
</evidence>
<organism evidence="7">
    <name type="scientific">Noctiluca scintillans</name>
    <name type="common">Sea sparkle</name>
    <name type="synonym">Red tide dinoflagellate</name>
    <dbReference type="NCBI Taxonomy" id="2966"/>
    <lineage>
        <taxon>Eukaryota</taxon>
        <taxon>Sar</taxon>
        <taxon>Alveolata</taxon>
        <taxon>Dinophyceae</taxon>
        <taxon>Noctilucales</taxon>
        <taxon>Noctilucaceae</taxon>
        <taxon>Noctiluca</taxon>
    </lineage>
</organism>
<dbReference type="GO" id="GO:0030246">
    <property type="term" value="F:carbohydrate binding"/>
    <property type="evidence" value="ECO:0007669"/>
    <property type="project" value="UniProtKB-KW"/>
</dbReference>
<keyword evidence="5" id="KW-1133">Transmembrane helix</keyword>
<keyword evidence="3" id="KW-0333">Golgi apparatus</keyword>
<evidence type="ECO:0000256" key="1">
    <source>
        <dbReference type="ARBA" id="ARBA00004323"/>
    </source>
</evidence>
<comment type="subcellular location">
    <subcellularLocation>
        <location evidence="1">Golgi apparatus membrane</location>
        <topology evidence="1">Single-pass type II membrane protein</topology>
    </subcellularLocation>
</comment>
<dbReference type="InterPro" id="IPR000772">
    <property type="entry name" value="Ricin_B_lectin"/>
</dbReference>
<evidence type="ECO:0000259" key="6">
    <source>
        <dbReference type="SMART" id="SM00458"/>
    </source>
</evidence>
<feature type="transmembrane region" description="Helical" evidence="5">
    <location>
        <begin position="20"/>
        <end position="40"/>
    </location>
</feature>
<dbReference type="Pfam" id="PF00535">
    <property type="entry name" value="Glycos_transf_2"/>
    <property type="match status" value="1"/>
</dbReference>
<dbReference type="SUPFAM" id="SSF50370">
    <property type="entry name" value="Ricin B-like lectins"/>
    <property type="match status" value="1"/>
</dbReference>
<dbReference type="SUPFAM" id="SSF53448">
    <property type="entry name" value="Nucleotide-diphospho-sugar transferases"/>
    <property type="match status" value="1"/>
</dbReference>
<dbReference type="InterPro" id="IPR035992">
    <property type="entry name" value="Ricin_B-like_lectins"/>
</dbReference>
<dbReference type="PANTHER" id="PTHR11675">
    <property type="entry name" value="N-ACETYLGALACTOSAMINYLTRANSFERASE"/>
    <property type="match status" value="1"/>
</dbReference>
<keyword evidence="5" id="KW-0472">Membrane</keyword>
<dbReference type="InterPro" id="IPR001173">
    <property type="entry name" value="Glyco_trans_2-like"/>
</dbReference>
<dbReference type="Gene3D" id="2.80.10.50">
    <property type="match status" value="1"/>
</dbReference>
<dbReference type="Pfam" id="PF00652">
    <property type="entry name" value="Ricin_B_lectin"/>
    <property type="match status" value="1"/>
</dbReference>
<protein>
    <recommendedName>
        <fullName evidence="6">Ricin B lectin domain-containing protein</fullName>
    </recommendedName>
</protein>
<keyword evidence="5" id="KW-0812">Transmembrane</keyword>
<dbReference type="SMART" id="SM00458">
    <property type="entry name" value="RICIN"/>
    <property type="match status" value="1"/>
</dbReference>
<reference evidence="7" key="1">
    <citation type="submission" date="2021-01" db="EMBL/GenBank/DDBJ databases">
        <authorList>
            <person name="Corre E."/>
            <person name="Pelletier E."/>
            <person name="Niang G."/>
            <person name="Scheremetjew M."/>
            <person name="Finn R."/>
            <person name="Kale V."/>
            <person name="Holt S."/>
            <person name="Cochrane G."/>
            <person name="Meng A."/>
            <person name="Brown T."/>
            <person name="Cohen L."/>
        </authorList>
    </citation>
    <scope>NUCLEOTIDE SEQUENCE</scope>
</reference>
<dbReference type="EMBL" id="HBFQ01059245">
    <property type="protein sequence ID" value="CAD8867591.1"/>
    <property type="molecule type" value="Transcribed_RNA"/>
</dbReference>
<evidence type="ECO:0000256" key="5">
    <source>
        <dbReference type="SAM" id="Phobius"/>
    </source>
</evidence>
<feature type="domain" description="Ricin B lectin" evidence="6">
    <location>
        <begin position="530"/>
        <end position="662"/>
    </location>
</feature>
<dbReference type="GO" id="GO:0004653">
    <property type="term" value="F:polypeptide N-acetylgalactosaminyltransferase activity"/>
    <property type="evidence" value="ECO:0007669"/>
    <property type="project" value="TreeGrafter"/>
</dbReference>
<dbReference type="AlphaFoldDB" id="A0A7S1FIA9"/>
<sequence>MSGSERGGKCCLTLAVCKWWKCITLCWLSVAVSFYFIFAVCLSREHLQREDYRPYSADSKKSWEAMDAWKVLHARQQTRDTSSLRSLLKQPPLQIADSLLQGIPDILQPPLPHGVRLESEDRESASAVWEVLPGANEHHMHGLLGRRQNGTCCTVTPVTLPATSENFTNDPFSFGFGYSVETSDSLPLSREEMDQRSSFCVWKQSAMYSANLPSASVIIVFHNEAFTTLVRSVHSVLDYTPPELLTEIIVVDDASVSLDNNFDEYFVRLQDELTEYLYLLPKVRLIRLRRRRYFSIARMEALWRAQGEAIVFLDPFVEVTPHWIEPLLERLHRDREIIAMPAVDDILTETFAYQKNVHNNLQGFNFLLEPVRLKSSSSWQVQTSPGVGTIFAVNRDTFLRVGGYDAKMPFDGATEGIELGIRFWTCSGRVEFVPCSHVGRLAVPNRRAFVKQNAVPGCSGGQKKMRIAEAWMDQFGALYKLLVPRAPTMKPSGISQDRELRHKLQCKDFSWFVENVPQFSAAPGFSVAPRGVGALMNPHTEMCFDTLGNQKVGKEVGLYLCHRNGGSQAFALSQDGRLFIGTRNFKHCVIFDLMRLKMIIRECDSKKLTRWSFDEASLRLNPKDMPESCFTVAQHRENDFRLQLHRCYTEGPTFHAQRWRWEFGQR</sequence>